<dbReference type="RefSeq" id="WP_185819009.1">
    <property type="nucleotide sequence ID" value="NZ_JACMYG010000032.1"/>
</dbReference>
<dbReference type="AlphaFoldDB" id="A0A7X1KZR1"/>
<accession>A0A7X1KZR1</accession>
<keyword evidence="2" id="KW-1185">Reference proteome</keyword>
<organism evidence="1 2">
    <name type="scientific">Pseudomonas kielensis</name>
    <dbReference type="NCBI Taxonomy" id="2762577"/>
    <lineage>
        <taxon>Bacteria</taxon>
        <taxon>Pseudomonadati</taxon>
        <taxon>Pseudomonadota</taxon>
        <taxon>Gammaproteobacteria</taxon>
        <taxon>Pseudomonadales</taxon>
        <taxon>Pseudomonadaceae</taxon>
        <taxon>Pseudomonas</taxon>
    </lineage>
</organism>
<dbReference type="Pfam" id="PF19749">
    <property type="entry name" value="DUF6236"/>
    <property type="match status" value="1"/>
</dbReference>
<reference evidence="1 2" key="1">
    <citation type="submission" date="2020-08" db="EMBL/GenBank/DDBJ databases">
        <title>Pseudomonas sp. nov.</title>
        <authorList>
            <person name="Gieschler S."/>
            <person name="Fiedler G."/>
            <person name="Brinks E."/>
            <person name="Boehnlein C."/>
            <person name="Franz C.M.A.P."/>
            <person name="Kabisch J."/>
        </authorList>
    </citation>
    <scope>NUCLEOTIDE SEQUENCE [LARGE SCALE GENOMIC DNA]</scope>
    <source>
        <strain evidence="1 2">MBT-1</strain>
    </source>
</reference>
<dbReference type="Proteomes" id="UP000526003">
    <property type="component" value="Unassembled WGS sequence"/>
</dbReference>
<evidence type="ECO:0000313" key="1">
    <source>
        <dbReference type="EMBL" id="MBC2692752.1"/>
    </source>
</evidence>
<evidence type="ECO:0000313" key="2">
    <source>
        <dbReference type="Proteomes" id="UP000526003"/>
    </source>
</evidence>
<protein>
    <submittedName>
        <fullName evidence="1">Uncharacterized protein</fullName>
    </submittedName>
</protein>
<proteinExistence type="predicted"/>
<comment type="caution">
    <text evidence="1">The sequence shown here is derived from an EMBL/GenBank/DDBJ whole genome shotgun (WGS) entry which is preliminary data.</text>
</comment>
<gene>
    <name evidence="1" type="ORF">H7995_23465</name>
</gene>
<dbReference type="EMBL" id="JACMYG010000032">
    <property type="protein sequence ID" value="MBC2692752.1"/>
    <property type="molecule type" value="Genomic_DNA"/>
</dbReference>
<name>A0A7X1KZR1_9PSED</name>
<sequence length="306" mass="34196">MGQAKQRKSTDPLWGMVRDEQKFRGLVMTCPMEISGSKLFVKQSRLHHEELRYGLLYWDKLVWPSSRTIHFSNGPDESYLASVGVLERPNYTVMGDAAQGLLAGVLKAHQELSEKQPRAWALLEGENSLSYQRDESSPSQALSIELLRCIPIPQGDVPLPEILEFKEKRKDELLLLRVELERLESKAKLSNDPAEFIELSKGDIDKACSDVLKVSTEWQFPIVLADKSFEFSFDVEKMMKTSLAASGTTWLSGIDTMLPGASQVIALAAGVASQFAVSAKPKLVGLKRDLGPYAYAYRMHKELGSF</sequence>
<dbReference type="InterPro" id="IPR046203">
    <property type="entry name" value="DUF6236"/>
</dbReference>